<dbReference type="RefSeq" id="WP_249244729.1">
    <property type="nucleotide sequence ID" value="NZ_JAKPBZ010000110.1"/>
</dbReference>
<keyword evidence="2" id="KW-1185">Reference proteome</keyword>
<evidence type="ECO:0000313" key="1">
    <source>
        <dbReference type="EMBL" id="MCL2893206.1"/>
    </source>
</evidence>
<evidence type="ECO:0000313" key="2">
    <source>
        <dbReference type="Proteomes" id="UP001203069"/>
    </source>
</evidence>
<sequence length="1101" mass="126515">MNNSINQYSYGTGDNIAGNLEKHFHSILPESLISLVKTILSSIQNREIDEALNNISIIEGMSNKDIEVNYLIELLRIKCQIISGDTSNKNIKDLNQIMLNSKSSLIVDLALSVILRMESSDSTKAIERYNSISTKGIFSRSVYFELLAELSELRSKYSSSRFSLSEYELIGIILGAFNKKEYDFASEVANHFFENFGGYNADVLLLFSKAFLLNDVLTNKHYWLISSDEKAMIDNIANKVIELIETSSGKDLRLFNIACPLFDFTFGYNKYFSELCYKYISSIELIDSQLAFDIKVTFDEDIFDATHPLCKLRNVQKSVDSRREFIENIKIKKSIEYDDFKILEAIATKEEINNWIISGGFIYEDDNHYVNNFFKLIIVIYSLQDNQVDEVFNDIVSDISEVKNSINLNFINDLSNRLIKSNNPYYAGYLILHFIHLQKKHWCSPLINTLTIALYNSGQYLELKNTLNKINHENWSNDSYYLNIQMLMYHNDYITALQFCSDAIVKYPNELEFYSLKAYCLSKLNYPLADFISSIDISIVKSSEENLQFLSFLLLNKFHDFFEKIVIQWYLDNPIGNCKIVSQACLNFTAILNDEEGMEEFFKPSKTVGNAVCGVVYSDSGKHFTKLIVNEVKKNDNTLLLHNSPVAKTLLRANKNELTTVEGSIKKVILEEIIPPYVAVYRLSMNLRNEMNDGSDCFQSYILPSDPTDIISFFKENLPDFSLNNQISENAEIPLSLRSHNVLSYDPVRASIASLIDKDFVKKELYSLGEINSTDLYIDLKTVIYLCLTSLNEFFENGNVKLFTSKYVIGFLNEWVDKIDNDKFLTMGKDTVGNIIINSSKTIRESSDQFLHNIKMMIKILHKVQPVIANEPKEVSLLRNNLELSLRDGLYISFGLGLHFFSVDSQLCFWLDKLSNIKVCNSYYLLEKAANYVNYSKRETGIIYHLINDMPNIFFVKDFESIATSKSEFNGILLAKAIEKYSDWIAKNTNVHVFLAEILTDFIFNSIKKCKFNNLSLLISTYHPSGFFVERVFNACCDIIVKSGKGNCAEERLALFIVMVYYLNPYSEINKLIVHIFLEYLSGHFLDGNYVIRLVNDYFVN</sequence>
<gene>
    <name evidence="1" type="ORF">MFP26_10980</name>
</gene>
<dbReference type="EMBL" id="JAKPBZ010000110">
    <property type="protein sequence ID" value="MCL2893206.1"/>
    <property type="molecule type" value="Genomic_DNA"/>
</dbReference>
<organism evidence="1 2">
    <name type="scientific">Brenneria tiliae</name>
    <dbReference type="NCBI Taxonomy" id="2914984"/>
    <lineage>
        <taxon>Bacteria</taxon>
        <taxon>Pseudomonadati</taxon>
        <taxon>Pseudomonadota</taxon>
        <taxon>Gammaproteobacteria</taxon>
        <taxon>Enterobacterales</taxon>
        <taxon>Pectobacteriaceae</taxon>
        <taxon>Brenneria</taxon>
    </lineage>
</organism>
<dbReference type="Proteomes" id="UP001203069">
    <property type="component" value="Unassembled WGS sequence"/>
</dbReference>
<reference evidence="1 2" key="1">
    <citation type="submission" date="2022-02" db="EMBL/GenBank/DDBJ databases">
        <title>Description of Brenneria tiliae sp. nov. isolated from symptomatic Tilia x moltkei and Tilia x europaea trees in the UK.</title>
        <authorList>
            <person name="Kile H."/>
        </authorList>
    </citation>
    <scope>NUCLEOTIDE SEQUENCE [LARGE SCALE GENOMIC DNA]</scope>
    <source>
        <strain evidence="1 2">MC1SB4.1</strain>
    </source>
</reference>
<proteinExistence type="predicted"/>
<protein>
    <submittedName>
        <fullName evidence="1">Uncharacterized protein</fullName>
    </submittedName>
</protein>
<name>A0ABT0MTN6_9GAMM</name>
<accession>A0ABT0MTN6</accession>
<comment type="caution">
    <text evidence="1">The sequence shown here is derived from an EMBL/GenBank/DDBJ whole genome shotgun (WGS) entry which is preliminary data.</text>
</comment>